<evidence type="ECO:0000256" key="4">
    <source>
        <dbReference type="ARBA" id="ARBA00023015"/>
    </source>
</evidence>
<keyword evidence="3" id="KW-0862">Zinc</keyword>
<dbReference type="SMART" id="SM00401">
    <property type="entry name" value="ZnF_GATA"/>
    <property type="match status" value="1"/>
</dbReference>
<feature type="coiled-coil region" evidence="7">
    <location>
        <begin position="37"/>
        <end position="64"/>
    </location>
</feature>
<dbReference type="HOGENOM" id="CLU_956655_0_0_1"/>
<evidence type="ECO:0000256" key="2">
    <source>
        <dbReference type="ARBA" id="ARBA00022771"/>
    </source>
</evidence>
<dbReference type="RefSeq" id="XP_022465249.1">
    <property type="nucleotide sequence ID" value="XM_022608789.1"/>
</dbReference>
<dbReference type="SUPFAM" id="SSF57716">
    <property type="entry name" value="Glucocorticoid receptor-like (DNA-binding domain)"/>
    <property type="match status" value="1"/>
</dbReference>
<dbReference type="KEGG" id="kng:KNAG_0F03415"/>
<dbReference type="GeneID" id="34526718"/>
<dbReference type="PANTHER" id="PTHR47172">
    <property type="entry name" value="OS01G0976800 PROTEIN"/>
    <property type="match status" value="1"/>
</dbReference>
<proteinExistence type="predicted"/>
<reference evidence="10" key="2">
    <citation type="submission" date="2012-08" db="EMBL/GenBank/DDBJ databases">
        <title>Genome sequence of Kazachstania naganishii.</title>
        <authorList>
            <person name="Gordon J.L."/>
            <person name="Armisen D."/>
            <person name="Proux-Wera E."/>
            <person name="OhEigeartaigh S.S."/>
            <person name="Byrne K.P."/>
            <person name="Wolfe K.H."/>
        </authorList>
    </citation>
    <scope>NUCLEOTIDE SEQUENCE [LARGE SCALE GENOMIC DNA]</scope>
    <source>
        <strain evidence="10">ATCC MYA-139 / BCRC 22969 / CBS 8797 / CCRC 22969 / KCTC 17520 / NBRC 10181 / NCYC 3082</strain>
    </source>
</reference>
<keyword evidence="2 6" id="KW-0863">Zinc-finger</keyword>
<dbReference type="PANTHER" id="PTHR47172:SF24">
    <property type="entry name" value="GATA ZINC FINGER DOMAIN-CONTAINING PROTEIN 14-RELATED"/>
    <property type="match status" value="1"/>
</dbReference>
<dbReference type="PROSITE" id="PS00344">
    <property type="entry name" value="GATA_ZN_FINGER_1"/>
    <property type="match status" value="1"/>
</dbReference>
<dbReference type="PROSITE" id="PS50114">
    <property type="entry name" value="GATA_ZN_FINGER_2"/>
    <property type="match status" value="1"/>
</dbReference>
<dbReference type="GO" id="GO:0043565">
    <property type="term" value="F:sequence-specific DNA binding"/>
    <property type="evidence" value="ECO:0007669"/>
    <property type="project" value="InterPro"/>
</dbReference>
<evidence type="ECO:0000313" key="10">
    <source>
        <dbReference type="Proteomes" id="UP000006310"/>
    </source>
</evidence>
<evidence type="ECO:0000256" key="6">
    <source>
        <dbReference type="PROSITE-ProRule" id="PRU00094"/>
    </source>
</evidence>
<dbReference type="GO" id="GO:0006355">
    <property type="term" value="P:regulation of DNA-templated transcription"/>
    <property type="evidence" value="ECO:0007669"/>
    <property type="project" value="InterPro"/>
</dbReference>
<organism evidence="9 10">
    <name type="scientific">Huiozyma naganishii (strain ATCC MYA-139 / BCRC 22969 / CBS 8797 / KCTC 17520 / NBRC 10181 / NCYC 3082 / Yp74L-3)</name>
    <name type="common">Yeast</name>
    <name type="synonym">Kazachstania naganishii</name>
    <dbReference type="NCBI Taxonomy" id="1071383"/>
    <lineage>
        <taxon>Eukaryota</taxon>
        <taxon>Fungi</taxon>
        <taxon>Dikarya</taxon>
        <taxon>Ascomycota</taxon>
        <taxon>Saccharomycotina</taxon>
        <taxon>Saccharomycetes</taxon>
        <taxon>Saccharomycetales</taxon>
        <taxon>Saccharomycetaceae</taxon>
        <taxon>Huiozyma</taxon>
    </lineage>
</organism>
<dbReference type="AlphaFoldDB" id="J7RN93"/>
<accession>J7RN93</accession>
<gene>
    <name evidence="9" type="primary">KNAG0F03415</name>
    <name evidence="9" type="ordered locus">KNAG_0F03415</name>
</gene>
<evidence type="ECO:0000256" key="7">
    <source>
        <dbReference type="SAM" id="Coils"/>
    </source>
</evidence>
<evidence type="ECO:0000259" key="8">
    <source>
        <dbReference type="PROSITE" id="PS50114"/>
    </source>
</evidence>
<keyword evidence="10" id="KW-1185">Reference proteome</keyword>
<dbReference type="Pfam" id="PF00320">
    <property type="entry name" value="GATA"/>
    <property type="match status" value="1"/>
</dbReference>
<dbReference type="Proteomes" id="UP000006310">
    <property type="component" value="Chromosome 6"/>
</dbReference>
<dbReference type="GO" id="GO:0008270">
    <property type="term" value="F:zinc ion binding"/>
    <property type="evidence" value="ECO:0007669"/>
    <property type="project" value="UniProtKB-KW"/>
</dbReference>
<dbReference type="Gene3D" id="3.30.50.10">
    <property type="entry name" value="Erythroid Transcription Factor GATA-1, subunit A"/>
    <property type="match status" value="1"/>
</dbReference>
<feature type="domain" description="GATA-type" evidence="8">
    <location>
        <begin position="165"/>
        <end position="221"/>
    </location>
</feature>
<keyword evidence="5" id="KW-0804">Transcription</keyword>
<dbReference type="eggNOG" id="KOG1601">
    <property type="taxonomic scope" value="Eukaryota"/>
</dbReference>
<keyword evidence="1" id="KW-0479">Metal-binding</keyword>
<protein>
    <recommendedName>
        <fullName evidence="8">GATA-type domain-containing protein</fullName>
    </recommendedName>
</protein>
<dbReference type="EMBL" id="HE978319">
    <property type="protein sequence ID" value="CCK71003.1"/>
    <property type="molecule type" value="Genomic_DNA"/>
</dbReference>
<keyword evidence="7" id="KW-0175">Coiled coil</keyword>
<dbReference type="InterPro" id="IPR013088">
    <property type="entry name" value="Znf_NHR/GATA"/>
</dbReference>
<reference evidence="9 10" key="1">
    <citation type="journal article" date="2011" name="Proc. Natl. Acad. Sci. U.S.A.">
        <title>Evolutionary erosion of yeast sex chromosomes by mating-type switching accidents.</title>
        <authorList>
            <person name="Gordon J.L."/>
            <person name="Armisen D."/>
            <person name="Proux-Wera E."/>
            <person name="Oheigeartaigh S.S."/>
            <person name="Byrne K.P."/>
            <person name="Wolfe K.H."/>
        </authorList>
    </citation>
    <scope>NUCLEOTIDE SEQUENCE [LARGE SCALE GENOMIC DNA]</scope>
    <source>
        <strain evidence="10">ATCC MYA-139 / BCRC 22969 / CBS 8797 / CCRC 22969 / KCTC 17520 / NBRC 10181 / NCYC 3082</strain>
    </source>
</reference>
<dbReference type="OrthoDB" id="2162994at2759"/>
<dbReference type="CDD" id="cd00202">
    <property type="entry name" value="ZnF_GATA"/>
    <property type="match status" value="1"/>
</dbReference>
<name>J7RN93_HUIN7</name>
<evidence type="ECO:0000313" key="9">
    <source>
        <dbReference type="EMBL" id="CCK71003.1"/>
    </source>
</evidence>
<evidence type="ECO:0000256" key="5">
    <source>
        <dbReference type="ARBA" id="ARBA00023163"/>
    </source>
</evidence>
<keyword evidence="4" id="KW-0805">Transcription regulation</keyword>
<sequence>MIGSVQGNSLEVLLNAVSYLQHQDFGTISSQNSSEVFSKLELYLKMLENDSKLLEAEVQCRTQNAVLHIREVCDALDYMCKNMIIMKGSTTPKDLECRSRKVFPCSQTIGPRPIFFPPIVRRRIAISELLNEDDAFETKERQPIRARKFKTKKMVGKKRHKTFHPMDGKPCPHCSTVSATPEWRSGPYGNNVRICNACGLFYRKLKQKFGLKKANLLMQYRRKNCPRDRNMPHSVEVSMVYKITKQEHEEFTD</sequence>
<evidence type="ECO:0000256" key="3">
    <source>
        <dbReference type="ARBA" id="ARBA00022833"/>
    </source>
</evidence>
<evidence type="ECO:0000256" key="1">
    <source>
        <dbReference type="ARBA" id="ARBA00022723"/>
    </source>
</evidence>
<dbReference type="InterPro" id="IPR000679">
    <property type="entry name" value="Znf_GATA"/>
</dbReference>